<evidence type="ECO:0000256" key="1">
    <source>
        <dbReference type="ARBA" id="ARBA00006594"/>
    </source>
</evidence>
<gene>
    <name evidence="7" type="ORF">SAMN02982922_2762</name>
</gene>
<organism evidence="7 8">
    <name type="scientific">Mesorhizobium australicum</name>
    <dbReference type="NCBI Taxonomy" id="536018"/>
    <lineage>
        <taxon>Bacteria</taxon>
        <taxon>Pseudomonadati</taxon>
        <taxon>Pseudomonadota</taxon>
        <taxon>Alphaproteobacteria</taxon>
        <taxon>Hyphomicrobiales</taxon>
        <taxon>Phyllobacteriaceae</taxon>
        <taxon>Mesorhizobium</taxon>
    </lineage>
</organism>
<dbReference type="InterPro" id="IPR012263">
    <property type="entry name" value="M_m6A_EcoRV"/>
</dbReference>
<sequence length="270" mass="30391">MPVESEFTPVSSTHPPAPYIGGKRRLAAELARRIAAVSHRTYAEPFVGMGGVFFRRDRRPPAEVINDRNGEVANLFRILQRHYPQFIETLRFQISGRKEFERLKASDPTTLTDLERAGRFLYLQRTAFGGKVAGQNFGVDPRSSGGFNLTRLVPVLEDVHERLAGVVIECLDWQEFIRRYDRPGTLFYLDPPYWGSEGDYGKTLFDRAQFALLAEVLRGIKGRFILSINDRPEVREVFAGFQADGAELLYSVAEGKPVAAKELIISGPAQ</sequence>
<dbReference type="InterPro" id="IPR023095">
    <property type="entry name" value="Ade_MeTrfase_dom_2"/>
</dbReference>
<dbReference type="OrthoDB" id="9805629at2"/>
<comment type="similarity">
    <text evidence="1">Belongs to the N(4)/N(6)-methyltransferase family.</text>
</comment>
<evidence type="ECO:0000256" key="2">
    <source>
        <dbReference type="ARBA" id="ARBA00011900"/>
    </source>
</evidence>
<dbReference type="GO" id="GO:0032259">
    <property type="term" value="P:methylation"/>
    <property type="evidence" value="ECO:0007669"/>
    <property type="project" value="UniProtKB-KW"/>
</dbReference>
<keyword evidence="8" id="KW-1185">Reference proteome</keyword>
<evidence type="ECO:0000256" key="6">
    <source>
        <dbReference type="ARBA" id="ARBA00047942"/>
    </source>
</evidence>
<dbReference type="GO" id="GO:0043565">
    <property type="term" value="F:sequence-specific DNA binding"/>
    <property type="evidence" value="ECO:0007669"/>
    <property type="project" value="TreeGrafter"/>
</dbReference>
<dbReference type="GO" id="GO:0009007">
    <property type="term" value="F:site-specific DNA-methyltransferase (adenine-specific) activity"/>
    <property type="evidence" value="ECO:0007669"/>
    <property type="project" value="UniProtKB-EC"/>
</dbReference>
<accession>A0A1X7NW98</accession>
<evidence type="ECO:0000256" key="5">
    <source>
        <dbReference type="ARBA" id="ARBA00022691"/>
    </source>
</evidence>
<dbReference type="GO" id="GO:0006298">
    <property type="term" value="P:mismatch repair"/>
    <property type="evidence" value="ECO:0007669"/>
    <property type="project" value="TreeGrafter"/>
</dbReference>
<dbReference type="Proteomes" id="UP000193083">
    <property type="component" value="Unassembled WGS sequence"/>
</dbReference>
<dbReference type="Gene3D" id="1.10.1020.10">
    <property type="entry name" value="Adenine-specific Methyltransferase, Domain 2"/>
    <property type="match status" value="1"/>
</dbReference>
<dbReference type="PANTHER" id="PTHR30481:SF4">
    <property type="entry name" value="SITE-SPECIFIC DNA-METHYLTRANSFERASE (ADENINE-SPECIFIC)"/>
    <property type="match status" value="1"/>
</dbReference>
<dbReference type="RefSeq" id="WP_085464670.1">
    <property type="nucleotide sequence ID" value="NZ_FXBL01000004.1"/>
</dbReference>
<dbReference type="PANTHER" id="PTHR30481">
    <property type="entry name" value="DNA ADENINE METHYLASE"/>
    <property type="match status" value="1"/>
</dbReference>
<evidence type="ECO:0000256" key="3">
    <source>
        <dbReference type="ARBA" id="ARBA00022603"/>
    </source>
</evidence>
<dbReference type="AlphaFoldDB" id="A0A1X7NW98"/>
<keyword evidence="4" id="KW-0808">Transferase</keyword>
<reference evidence="7 8" key="1">
    <citation type="submission" date="2017-04" db="EMBL/GenBank/DDBJ databases">
        <authorList>
            <person name="Afonso C.L."/>
            <person name="Miller P.J."/>
            <person name="Scott M.A."/>
            <person name="Spackman E."/>
            <person name="Goraichik I."/>
            <person name="Dimitrov K.M."/>
            <person name="Suarez D.L."/>
            <person name="Swayne D.E."/>
        </authorList>
    </citation>
    <scope>NUCLEOTIDE SEQUENCE [LARGE SCALE GENOMIC DNA]</scope>
    <source>
        <strain evidence="7 8">B5P</strain>
    </source>
</reference>
<dbReference type="GO" id="GO:0009307">
    <property type="term" value="P:DNA restriction-modification system"/>
    <property type="evidence" value="ECO:0007669"/>
    <property type="project" value="InterPro"/>
</dbReference>
<dbReference type="PRINTS" id="PR00505">
    <property type="entry name" value="D12N6MTFRASE"/>
</dbReference>
<name>A0A1X7NW98_9HYPH</name>
<dbReference type="SUPFAM" id="SSF53335">
    <property type="entry name" value="S-adenosyl-L-methionine-dependent methyltransferases"/>
    <property type="match status" value="1"/>
</dbReference>
<keyword evidence="3 7" id="KW-0489">Methyltransferase</keyword>
<evidence type="ECO:0000256" key="4">
    <source>
        <dbReference type="ARBA" id="ARBA00022679"/>
    </source>
</evidence>
<dbReference type="InterPro" id="IPR029063">
    <property type="entry name" value="SAM-dependent_MTases_sf"/>
</dbReference>
<comment type="catalytic activity">
    <reaction evidence="6">
        <text>a 2'-deoxyadenosine in DNA + S-adenosyl-L-methionine = an N(6)-methyl-2'-deoxyadenosine in DNA + S-adenosyl-L-homocysteine + H(+)</text>
        <dbReference type="Rhea" id="RHEA:15197"/>
        <dbReference type="Rhea" id="RHEA-COMP:12418"/>
        <dbReference type="Rhea" id="RHEA-COMP:12419"/>
        <dbReference type="ChEBI" id="CHEBI:15378"/>
        <dbReference type="ChEBI" id="CHEBI:57856"/>
        <dbReference type="ChEBI" id="CHEBI:59789"/>
        <dbReference type="ChEBI" id="CHEBI:90615"/>
        <dbReference type="ChEBI" id="CHEBI:90616"/>
        <dbReference type="EC" id="2.1.1.72"/>
    </reaction>
</comment>
<evidence type="ECO:0000313" key="8">
    <source>
        <dbReference type="Proteomes" id="UP000193083"/>
    </source>
</evidence>
<dbReference type="EMBL" id="FXBL01000004">
    <property type="protein sequence ID" value="SMH42593.1"/>
    <property type="molecule type" value="Genomic_DNA"/>
</dbReference>
<dbReference type="Gene3D" id="3.40.50.150">
    <property type="entry name" value="Vaccinia Virus protein VP39"/>
    <property type="match status" value="1"/>
</dbReference>
<dbReference type="EC" id="2.1.1.72" evidence="2"/>
<proteinExistence type="inferred from homology"/>
<keyword evidence="5" id="KW-0949">S-adenosyl-L-methionine</keyword>
<dbReference type="GO" id="GO:1904047">
    <property type="term" value="F:S-adenosyl-L-methionine binding"/>
    <property type="evidence" value="ECO:0007669"/>
    <property type="project" value="TreeGrafter"/>
</dbReference>
<dbReference type="PIRSF" id="PIRSF000398">
    <property type="entry name" value="M_m6A_EcoRV"/>
    <property type="match status" value="1"/>
</dbReference>
<dbReference type="Pfam" id="PF02086">
    <property type="entry name" value="MethyltransfD12"/>
    <property type="match status" value="1"/>
</dbReference>
<dbReference type="InterPro" id="IPR012327">
    <property type="entry name" value="MeTrfase_D12"/>
</dbReference>
<protein>
    <recommendedName>
        <fullName evidence="2">site-specific DNA-methyltransferase (adenine-specific)</fullName>
        <ecNumber evidence="2">2.1.1.72</ecNumber>
    </recommendedName>
</protein>
<evidence type="ECO:0000313" key="7">
    <source>
        <dbReference type="EMBL" id="SMH42593.1"/>
    </source>
</evidence>